<reference evidence="1" key="1">
    <citation type="submission" date="2023-08" db="EMBL/GenBank/DDBJ databases">
        <authorList>
            <person name="Alioto T."/>
            <person name="Alioto T."/>
            <person name="Gomez Garrido J."/>
        </authorList>
    </citation>
    <scope>NUCLEOTIDE SEQUENCE</scope>
</reference>
<keyword evidence="2" id="KW-1185">Reference proteome</keyword>
<protein>
    <submittedName>
        <fullName evidence="1">Uncharacterized protein</fullName>
    </submittedName>
</protein>
<accession>A0AA36BDW9</accession>
<proteinExistence type="predicted"/>
<name>A0AA36BDW9_OCTVU</name>
<dbReference type="Proteomes" id="UP001162480">
    <property type="component" value="Chromosome 14"/>
</dbReference>
<evidence type="ECO:0000313" key="1">
    <source>
        <dbReference type="EMBL" id="CAI9732655.1"/>
    </source>
</evidence>
<dbReference type="AlphaFoldDB" id="A0AA36BDW9"/>
<dbReference type="EMBL" id="OX597827">
    <property type="protein sequence ID" value="CAI9732655.1"/>
    <property type="molecule type" value="Genomic_DNA"/>
</dbReference>
<evidence type="ECO:0000313" key="2">
    <source>
        <dbReference type="Proteomes" id="UP001162480"/>
    </source>
</evidence>
<organism evidence="1 2">
    <name type="scientific">Octopus vulgaris</name>
    <name type="common">Common octopus</name>
    <dbReference type="NCBI Taxonomy" id="6645"/>
    <lineage>
        <taxon>Eukaryota</taxon>
        <taxon>Metazoa</taxon>
        <taxon>Spiralia</taxon>
        <taxon>Lophotrochozoa</taxon>
        <taxon>Mollusca</taxon>
        <taxon>Cephalopoda</taxon>
        <taxon>Coleoidea</taxon>
        <taxon>Octopodiformes</taxon>
        <taxon>Octopoda</taxon>
        <taxon>Incirrata</taxon>
        <taxon>Octopodidae</taxon>
        <taxon>Octopus</taxon>
    </lineage>
</organism>
<sequence length="90" mass="10454">MCFKYFRSVDVTICDSPFHMCLACSVSDLRLEKTLPRSVLHHSALVTISFYSHYKGSLTKEIFPSIRPTLQDRLVFMQYLQGKYQSDNNV</sequence>
<gene>
    <name evidence="1" type="ORF">OCTVUL_1B005412</name>
</gene>